<sequence>MFKKKTVSILCSIVILTTLVFSVPKVDAANPAASTIFKGLWYVIQALDNKYYSVPKSVTTTQYAVTTTPGSVAFNEGKNGGIAQIDFNVTSTGHSVNLYASTSPTGLVTLRKINLSVSKGSSLLASKSAHHTQYLFYRPNSTGNHYARFTTTEKRTWTPYVSYRFDAGGLPVGGSSIVANAVPVTVSDEDLINAPSGTYLKPSEEHMNIVPEKPTKSLNLSELNMQFFDETLEMPVLKMKDYETGDTVLFSDTLSKVEYESETDQSNLYFISNEEPIQFKGDLTNSYFKGDKINLSFKVVSLDEEFGLNTVDYLKNYLDSDLVPHIEEYIVD</sequence>
<dbReference type="OrthoDB" id="2792989at2"/>
<protein>
    <recommendedName>
        <fullName evidence="4">Lipocalin-like domain-containing protein</fullName>
    </recommendedName>
</protein>
<evidence type="ECO:0000313" key="3">
    <source>
        <dbReference type="Proteomes" id="UP000448867"/>
    </source>
</evidence>
<evidence type="ECO:0008006" key="4">
    <source>
        <dbReference type="Google" id="ProtNLM"/>
    </source>
</evidence>
<keyword evidence="3" id="KW-1185">Reference proteome</keyword>
<dbReference type="Proteomes" id="UP000448867">
    <property type="component" value="Unassembled WGS sequence"/>
</dbReference>
<dbReference type="AlphaFoldDB" id="A0A7X2J1M8"/>
<feature type="signal peptide" evidence="1">
    <location>
        <begin position="1"/>
        <end position="28"/>
    </location>
</feature>
<dbReference type="EMBL" id="WKKI01000035">
    <property type="protein sequence ID" value="MRX73467.1"/>
    <property type="molecule type" value="Genomic_DNA"/>
</dbReference>
<evidence type="ECO:0000313" key="2">
    <source>
        <dbReference type="EMBL" id="MRX73467.1"/>
    </source>
</evidence>
<dbReference type="RefSeq" id="WP_154308930.1">
    <property type="nucleotide sequence ID" value="NZ_WKKI01000035.1"/>
</dbReference>
<comment type="caution">
    <text evidence="2">The sequence shown here is derived from an EMBL/GenBank/DDBJ whole genome shotgun (WGS) entry which is preliminary data.</text>
</comment>
<gene>
    <name evidence="2" type="ORF">GJU40_15090</name>
</gene>
<accession>A0A7X2J1M8</accession>
<evidence type="ECO:0000256" key="1">
    <source>
        <dbReference type="SAM" id="SignalP"/>
    </source>
</evidence>
<proteinExistence type="predicted"/>
<feature type="chain" id="PRO_5030803595" description="Lipocalin-like domain-containing protein" evidence="1">
    <location>
        <begin position="29"/>
        <end position="332"/>
    </location>
</feature>
<keyword evidence="1" id="KW-0732">Signal</keyword>
<reference evidence="2 3" key="1">
    <citation type="submission" date="2019-11" db="EMBL/GenBank/DDBJ databases">
        <title>Bacillus lacus genome.</title>
        <authorList>
            <person name="Allen C.J."/>
            <person name="Newman J.D."/>
        </authorList>
    </citation>
    <scope>NUCLEOTIDE SEQUENCE [LARGE SCALE GENOMIC DNA]</scope>
    <source>
        <strain evidence="2 3">KCTC 33946</strain>
    </source>
</reference>
<name>A0A7X2J1M8_9BACI</name>
<organism evidence="2 3">
    <name type="scientific">Metabacillus lacus</name>
    <dbReference type="NCBI Taxonomy" id="1983721"/>
    <lineage>
        <taxon>Bacteria</taxon>
        <taxon>Bacillati</taxon>
        <taxon>Bacillota</taxon>
        <taxon>Bacilli</taxon>
        <taxon>Bacillales</taxon>
        <taxon>Bacillaceae</taxon>
        <taxon>Metabacillus</taxon>
    </lineage>
</organism>